<feature type="non-terminal residue" evidence="3">
    <location>
        <position position="700"/>
    </location>
</feature>
<sequence>MDTHKVFTALSTVGFLQKPSVIHNREVLVRALFVPKRTDRMEPVMASRTVWVGVTSHFQSPPQLHTPKSRMAANGELYVQRVLDKKGLPIGQEYDRSMPLNSVQIDVPPENRVTWFTTENVNFRYCEFIPNDGIQKVCRVHGSKFEVYTLMEANNNTDGDIEVGHKNDFPPILCKILKNKTDWGRELSIRGLAEFRPGILEWTEAILRDFKEELFHAEIYGAVAVSRYPYIYSLNVWKAFLELWGPLTNTLHQGNGEMEYRNILKPRENLMARKLNLEISTEGKLTAFLAFFLSRFALPSKGSRIRPETFYMASLMARGIKVSIAPTVLGYIYHGLGETVPCSRGPGKLSLVQEVLSSNFTSKEKHFSAFLHFAFYSYGAMYVLVLPVVDGLYCIILGFVCVHYLHKPVQSPSTGKTDLCNIQFERSFHWLTKGSLNFEVEVRNSSISVKRQKETSRPGKRRKERVGRKNEDTFSSSGSNQDVSFKRIRYPKSDGSLSTGPERAKVTKDVVLDNSNFEANSGLLNPLDDNTVAQELARSSPCGVNGISPLANDMRRISSTYISLVKCKLEWFVNTIDQIFCRALQISENTRIIEQGTRVRDLIHCHDDCLNSKKIVDSDLSNFTRELEDLDAQEFVVKEAEERARILREQHDPRKLSLNCQVKDAKTSLQKLNKLDEELRQSRIGEKELLEIEHIEASCT</sequence>
<evidence type="ECO:0008006" key="4">
    <source>
        <dbReference type="Google" id="ProtNLM"/>
    </source>
</evidence>
<dbReference type="EMBL" id="AP021346">
    <property type="protein sequence ID" value="BBN69543.1"/>
    <property type="molecule type" value="Genomic_DNA"/>
</dbReference>
<organism evidence="3">
    <name type="scientific">Prunus dulcis</name>
    <name type="common">Almond</name>
    <name type="synonym">Amygdalus dulcis</name>
    <dbReference type="NCBI Taxonomy" id="3755"/>
    <lineage>
        <taxon>Eukaryota</taxon>
        <taxon>Viridiplantae</taxon>
        <taxon>Streptophyta</taxon>
        <taxon>Embryophyta</taxon>
        <taxon>Tracheophyta</taxon>
        <taxon>Spermatophyta</taxon>
        <taxon>Magnoliopsida</taxon>
        <taxon>eudicotyledons</taxon>
        <taxon>Gunneridae</taxon>
        <taxon>Pentapetalae</taxon>
        <taxon>rosids</taxon>
        <taxon>fabids</taxon>
        <taxon>Rosales</taxon>
        <taxon>Rosaceae</taxon>
        <taxon>Amygdaloideae</taxon>
        <taxon>Amygdaleae</taxon>
        <taxon>Prunus</taxon>
    </lineage>
</organism>
<dbReference type="PANTHER" id="PTHR36607:SF23">
    <property type="entry name" value="AMINOTRANSFERASE-LIKE PLANT MOBILE DOMAIN-CONTAINING PROTEIN"/>
    <property type="match status" value="1"/>
</dbReference>
<feature type="coiled-coil region" evidence="1">
    <location>
        <begin position="630"/>
        <end position="682"/>
    </location>
</feature>
<accession>A0A5H2XN90</accession>
<protein>
    <recommendedName>
        <fullName evidence="4">Aminotransferase-like plant mobile domain-containing protein</fullName>
    </recommendedName>
</protein>
<keyword evidence="1" id="KW-0175">Coiled coil</keyword>
<reference evidence="3" key="1">
    <citation type="journal article" date="2019" name="Science">
        <title>Mutation of a bHLH transcription factor allowed almond domestication.</title>
        <authorList>
            <person name="Sanchez-Perez R."/>
            <person name="Pavan S."/>
            <person name="Mazzeo R."/>
            <person name="Moldovan C."/>
            <person name="Aiese Cigliano R."/>
            <person name="Del Cueto J."/>
            <person name="Ricciardi F."/>
            <person name="Lotti C."/>
            <person name="Ricciardi L."/>
            <person name="Dicenta F."/>
            <person name="Lopez-Marques R.L."/>
            <person name="Lindberg Moller B."/>
        </authorList>
    </citation>
    <scope>NUCLEOTIDE SEQUENCE</scope>
</reference>
<feature type="compositionally biased region" description="Polar residues" evidence="2">
    <location>
        <begin position="473"/>
        <end position="482"/>
    </location>
</feature>
<name>A0A5H2XN90_PRUDU</name>
<dbReference type="PANTHER" id="PTHR36607">
    <property type="entry name" value="1,2-DIHYDROXY-3-KETO-5-METHYLTHIOPENTENE DIOXYGENASE 4"/>
    <property type="match status" value="1"/>
</dbReference>
<proteinExistence type="predicted"/>
<gene>
    <name evidence="3" type="ORF">Prudu_1009S000300</name>
</gene>
<feature type="region of interest" description="Disordered" evidence="2">
    <location>
        <begin position="449"/>
        <end position="482"/>
    </location>
</feature>
<evidence type="ECO:0000256" key="2">
    <source>
        <dbReference type="SAM" id="MobiDB-lite"/>
    </source>
</evidence>
<evidence type="ECO:0000256" key="1">
    <source>
        <dbReference type="SAM" id="Coils"/>
    </source>
</evidence>
<evidence type="ECO:0000313" key="3">
    <source>
        <dbReference type="EMBL" id="BBN69543.1"/>
    </source>
</evidence>
<dbReference type="AlphaFoldDB" id="A0A5H2XN90"/>